<evidence type="ECO:0000256" key="1">
    <source>
        <dbReference type="SAM" id="MobiDB-lite"/>
    </source>
</evidence>
<accession>A0AAJ0MIV8</accession>
<evidence type="ECO:0000313" key="3">
    <source>
        <dbReference type="EMBL" id="KAK3360728.1"/>
    </source>
</evidence>
<dbReference type="AlphaFoldDB" id="A0AAJ0MIV8"/>
<keyword evidence="4" id="KW-1185">Reference proteome</keyword>
<reference evidence="3" key="1">
    <citation type="journal article" date="2023" name="Mol. Phylogenet. Evol.">
        <title>Genome-scale phylogeny and comparative genomics of the fungal order Sordariales.</title>
        <authorList>
            <person name="Hensen N."/>
            <person name="Bonometti L."/>
            <person name="Westerberg I."/>
            <person name="Brannstrom I.O."/>
            <person name="Guillou S."/>
            <person name="Cros-Aarteil S."/>
            <person name="Calhoun S."/>
            <person name="Haridas S."/>
            <person name="Kuo A."/>
            <person name="Mondo S."/>
            <person name="Pangilinan J."/>
            <person name="Riley R."/>
            <person name="LaButti K."/>
            <person name="Andreopoulos B."/>
            <person name="Lipzen A."/>
            <person name="Chen C."/>
            <person name="Yan M."/>
            <person name="Daum C."/>
            <person name="Ng V."/>
            <person name="Clum A."/>
            <person name="Steindorff A."/>
            <person name="Ohm R.A."/>
            <person name="Martin F."/>
            <person name="Silar P."/>
            <person name="Natvig D.O."/>
            <person name="Lalanne C."/>
            <person name="Gautier V."/>
            <person name="Ament-Velasquez S.L."/>
            <person name="Kruys A."/>
            <person name="Hutchinson M.I."/>
            <person name="Powell A.J."/>
            <person name="Barry K."/>
            <person name="Miller A.N."/>
            <person name="Grigoriev I.V."/>
            <person name="Debuchy R."/>
            <person name="Gladieux P."/>
            <person name="Hiltunen Thoren M."/>
            <person name="Johannesson H."/>
        </authorList>
    </citation>
    <scope>NUCLEOTIDE SEQUENCE</scope>
    <source>
        <strain evidence="3">CBS 955.72</strain>
    </source>
</reference>
<gene>
    <name evidence="3" type="ORF">B0T25DRAFT_515955</name>
</gene>
<keyword evidence="2" id="KW-0472">Membrane</keyword>
<comment type="caution">
    <text evidence="3">The sequence shown here is derived from an EMBL/GenBank/DDBJ whole genome shotgun (WGS) entry which is preliminary data.</text>
</comment>
<name>A0AAJ0MIV8_9PEZI</name>
<feature type="region of interest" description="Disordered" evidence="1">
    <location>
        <begin position="152"/>
        <end position="192"/>
    </location>
</feature>
<dbReference type="Proteomes" id="UP001275084">
    <property type="component" value="Unassembled WGS sequence"/>
</dbReference>
<protein>
    <submittedName>
        <fullName evidence="3">Uncharacterized protein</fullName>
    </submittedName>
</protein>
<keyword evidence="2" id="KW-1133">Transmembrane helix</keyword>
<feature type="transmembrane region" description="Helical" evidence="2">
    <location>
        <begin position="18"/>
        <end position="36"/>
    </location>
</feature>
<sequence>MASVDISLDTSTGAAPSAYFWAAFWMLLCLGISLLANPETALQNFRAIGKAGKNWYGEFLTTTVEKKGTGLAVGDIRVTPTELPFAPLTIHLFSETLELNPNQRIDAGGYSNLNMQVFARLSQSQLPQRELGSPVLQTPRRPQLRPLLLLLPDFPPPQRSTSRPRPSPLTLPLRPRPLTAATTLPTSTPVPPTLDITLDKGSRLLLGFPSRPGKFSIRLSIPNAHIAEGNANVAPHLSPTQSLQTRLRLKW</sequence>
<reference evidence="3" key="2">
    <citation type="submission" date="2023-06" db="EMBL/GenBank/DDBJ databases">
        <authorList>
            <consortium name="Lawrence Berkeley National Laboratory"/>
            <person name="Haridas S."/>
            <person name="Hensen N."/>
            <person name="Bonometti L."/>
            <person name="Westerberg I."/>
            <person name="Brannstrom I.O."/>
            <person name="Guillou S."/>
            <person name="Cros-Aarteil S."/>
            <person name="Calhoun S."/>
            <person name="Kuo A."/>
            <person name="Mondo S."/>
            <person name="Pangilinan J."/>
            <person name="Riley R."/>
            <person name="Labutti K."/>
            <person name="Andreopoulos B."/>
            <person name="Lipzen A."/>
            <person name="Chen C."/>
            <person name="Yanf M."/>
            <person name="Daum C."/>
            <person name="Ng V."/>
            <person name="Clum A."/>
            <person name="Steindorff A."/>
            <person name="Ohm R."/>
            <person name="Martin F."/>
            <person name="Silar P."/>
            <person name="Natvig D."/>
            <person name="Lalanne C."/>
            <person name="Gautier V."/>
            <person name="Ament-Velasquez S.L."/>
            <person name="Kruys A."/>
            <person name="Hutchinson M.I."/>
            <person name="Powell A.J."/>
            <person name="Barry K."/>
            <person name="Miller A.N."/>
            <person name="Grigoriev I.V."/>
            <person name="Debuchy R."/>
            <person name="Gladieux P."/>
            <person name="Thoren M.H."/>
            <person name="Johannesson H."/>
        </authorList>
    </citation>
    <scope>NUCLEOTIDE SEQUENCE</scope>
    <source>
        <strain evidence="3">CBS 955.72</strain>
    </source>
</reference>
<organism evidence="3 4">
    <name type="scientific">Lasiosphaeria hispida</name>
    <dbReference type="NCBI Taxonomy" id="260671"/>
    <lineage>
        <taxon>Eukaryota</taxon>
        <taxon>Fungi</taxon>
        <taxon>Dikarya</taxon>
        <taxon>Ascomycota</taxon>
        <taxon>Pezizomycotina</taxon>
        <taxon>Sordariomycetes</taxon>
        <taxon>Sordariomycetidae</taxon>
        <taxon>Sordariales</taxon>
        <taxon>Lasiosphaeriaceae</taxon>
        <taxon>Lasiosphaeria</taxon>
    </lineage>
</organism>
<keyword evidence="2" id="KW-0812">Transmembrane</keyword>
<dbReference type="EMBL" id="JAUIQD010000002">
    <property type="protein sequence ID" value="KAK3360728.1"/>
    <property type="molecule type" value="Genomic_DNA"/>
</dbReference>
<evidence type="ECO:0000313" key="4">
    <source>
        <dbReference type="Proteomes" id="UP001275084"/>
    </source>
</evidence>
<proteinExistence type="predicted"/>
<feature type="compositionally biased region" description="Low complexity" evidence="1">
    <location>
        <begin position="159"/>
        <end position="187"/>
    </location>
</feature>
<evidence type="ECO:0000256" key="2">
    <source>
        <dbReference type="SAM" id="Phobius"/>
    </source>
</evidence>